<proteinExistence type="predicted"/>
<accession>A0ABU9B6H8</accession>
<dbReference type="Proteomes" id="UP001368500">
    <property type="component" value="Unassembled WGS sequence"/>
</dbReference>
<dbReference type="Gene3D" id="3.30.70.1290">
    <property type="entry name" value="Transposase IS200-like"/>
    <property type="match status" value="1"/>
</dbReference>
<dbReference type="PANTHER" id="PTHR34322">
    <property type="entry name" value="TRANSPOSASE, Y1_TNP DOMAIN-CONTAINING"/>
    <property type="match status" value="1"/>
</dbReference>
<feature type="domain" description="Transposase IS200-like" evidence="1">
    <location>
        <begin position="9"/>
        <end position="124"/>
    </location>
</feature>
<evidence type="ECO:0000259" key="1">
    <source>
        <dbReference type="SMART" id="SM01321"/>
    </source>
</evidence>
<dbReference type="PANTHER" id="PTHR34322:SF2">
    <property type="entry name" value="TRANSPOSASE IS200-LIKE DOMAIN-CONTAINING PROTEIN"/>
    <property type="match status" value="1"/>
</dbReference>
<sequence>MARLPRLVLHGLPHLVSLHGHSGRVIAPDEIDRQALLTALREAVRLHGVAVHAWTLADDHLHLLVTPATDDALGRAMQDFGRRYVAGYNRRHGSSGSLWAGRFRAAVLQPGAWSLQALLFIDGHAGRRGGPVLPAADEPPRSSAHHHLGWLRDPLLSPVPGYWALGNTPFEREAAYRACLLEGQGAARLQSLTRAARHGWACGEDDWVQALAARAGDRPLAPRPRGRPVKVRPDTA</sequence>
<evidence type="ECO:0000313" key="3">
    <source>
        <dbReference type="Proteomes" id="UP001368500"/>
    </source>
</evidence>
<name>A0ABU9B6H8_9BURK</name>
<gene>
    <name evidence="2" type="ORF">AACH11_01750</name>
</gene>
<dbReference type="InterPro" id="IPR002686">
    <property type="entry name" value="Transposase_17"/>
</dbReference>
<dbReference type="SUPFAM" id="SSF143422">
    <property type="entry name" value="Transposase IS200-like"/>
    <property type="match status" value="1"/>
</dbReference>
<dbReference type="SMART" id="SM01321">
    <property type="entry name" value="Y1_Tnp"/>
    <property type="match status" value="1"/>
</dbReference>
<reference evidence="2 3" key="1">
    <citation type="submission" date="2024-04" db="EMBL/GenBank/DDBJ databases">
        <title>Novel species of the genus Ideonella isolated from streams.</title>
        <authorList>
            <person name="Lu H."/>
        </authorList>
    </citation>
    <scope>NUCLEOTIDE SEQUENCE [LARGE SCALE GENOMIC DNA]</scope>
    <source>
        <strain evidence="2 3">BYS139W</strain>
    </source>
</reference>
<dbReference type="EMBL" id="JBBUTF010000002">
    <property type="protein sequence ID" value="MEK8024690.1"/>
    <property type="molecule type" value="Genomic_DNA"/>
</dbReference>
<keyword evidence="3" id="KW-1185">Reference proteome</keyword>
<comment type="caution">
    <text evidence="2">The sequence shown here is derived from an EMBL/GenBank/DDBJ whole genome shotgun (WGS) entry which is preliminary data.</text>
</comment>
<dbReference type="InterPro" id="IPR036515">
    <property type="entry name" value="Transposase_17_sf"/>
</dbReference>
<protein>
    <submittedName>
        <fullName evidence="2">Transposase</fullName>
    </submittedName>
</protein>
<dbReference type="RefSeq" id="WP_341372466.1">
    <property type="nucleotide sequence ID" value="NZ_JBBUTF010000002.1"/>
</dbReference>
<evidence type="ECO:0000313" key="2">
    <source>
        <dbReference type="EMBL" id="MEK8024690.1"/>
    </source>
</evidence>
<organism evidence="2 3">
    <name type="scientific">Pseudaquabacterium rugosum</name>
    <dbReference type="NCBI Taxonomy" id="2984194"/>
    <lineage>
        <taxon>Bacteria</taxon>
        <taxon>Pseudomonadati</taxon>
        <taxon>Pseudomonadota</taxon>
        <taxon>Betaproteobacteria</taxon>
        <taxon>Burkholderiales</taxon>
        <taxon>Sphaerotilaceae</taxon>
        <taxon>Pseudaquabacterium</taxon>
    </lineage>
</organism>